<accession>A0AAU8SBS4</accession>
<evidence type="ECO:0000256" key="2">
    <source>
        <dbReference type="ARBA" id="ARBA00023002"/>
    </source>
</evidence>
<dbReference type="InterPro" id="IPR036291">
    <property type="entry name" value="NAD(P)-bd_dom_sf"/>
</dbReference>
<dbReference type="AlphaFoldDB" id="A0AAU8SBS4"/>
<evidence type="ECO:0000313" key="5">
    <source>
        <dbReference type="Proteomes" id="UP000031624"/>
    </source>
</evidence>
<name>A0AAU8SBS4_9GAMM</name>
<feature type="domain" description="Dihydrodipicolinate reductase N-terminal" evidence="3">
    <location>
        <begin position="2"/>
        <end position="91"/>
    </location>
</feature>
<keyword evidence="2" id="KW-0560">Oxidoreductase</keyword>
<organism evidence="4 5">
    <name type="scientific">Candidatus Portiera aleyrodidarum MED</name>
    <name type="common">Bemisia tabaci</name>
    <dbReference type="NCBI Taxonomy" id="1163752"/>
    <lineage>
        <taxon>Bacteria</taxon>
        <taxon>Pseudomonadati</taxon>
        <taxon>Pseudomonadota</taxon>
        <taxon>Gammaproteobacteria</taxon>
        <taxon>Candidatus Johnevansiales</taxon>
        <taxon>Candidatus Johnevansiaceae</taxon>
        <taxon>Candidatus Portiera</taxon>
    </lineage>
</organism>
<protein>
    <submittedName>
        <fullName evidence="4">Dihydrodipicolinate reductase</fullName>
    </submittedName>
</protein>
<dbReference type="KEGG" id="paly:O3E_01070"/>
<keyword evidence="1" id="KW-0521">NADP</keyword>
<dbReference type="GO" id="GO:0008839">
    <property type="term" value="F:4-hydroxy-tetrahydrodipicolinate reductase"/>
    <property type="evidence" value="ECO:0007669"/>
    <property type="project" value="InterPro"/>
</dbReference>
<sequence length="108" mass="12186">MIKIIVLGSMGRIVKLLIKTIKKDKNIKLVGAVINPNHKLIGIDIGEIIGLGKINIKPVGNINDVKTNFDTIIDFTNPKITLQNLEYCSKSFKKNSNWYNCFKNKTKK</sequence>
<dbReference type="EMBL" id="CP007563">
    <property type="protein sequence ID" value="AJF24119.1"/>
    <property type="molecule type" value="Genomic_DNA"/>
</dbReference>
<dbReference type="GO" id="GO:0009089">
    <property type="term" value="P:lysine biosynthetic process via diaminopimelate"/>
    <property type="evidence" value="ECO:0007669"/>
    <property type="project" value="InterPro"/>
</dbReference>
<dbReference type="Gene3D" id="3.40.50.720">
    <property type="entry name" value="NAD(P)-binding Rossmann-like Domain"/>
    <property type="match status" value="1"/>
</dbReference>
<evidence type="ECO:0000259" key="3">
    <source>
        <dbReference type="Pfam" id="PF01113"/>
    </source>
</evidence>
<dbReference type="Pfam" id="PF01113">
    <property type="entry name" value="DapB_N"/>
    <property type="match status" value="1"/>
</dbReference>
<dbReference type="InterPro" id="IPR000846">
    <property type="entry name" value="DapB_N"/>
</dbReference>
<gene>
    <name evidence="4" type="ORF">O3E_01070</name>
</gene>
<evidence type="ECO:0000313" key="4">
    <source>
        <dbReference type="EMBL" id="AJF24119.1"/>
    </source>
</evidence>
<dbReference type="SUPFAM" id="SSF51735">
    <property type="entry name" value="NAD(P)-binding Rossmann-fold domains"/>
    <property type="match status" value="1"/>
</dbReference>
<dbReference type="RefSeq" id="WP_014975165.1">
    <property type="nucleotide sequence ID" value="NZ_CP007563.1"/>
</dbReference>
<dbReference type="Proteomes" id="UP000031624">
    <property type="component" value="Chromosome"/>
</dbReference>
<reference evidence="4 5" key="1">
    <citation type="submission" date="2014-04" db="EMBL/GenBank/DDBJ databases">
        <title>Genome reduction and metabolic complementation of the dual endosymbionts in the whitefly Bemisia tabaci.</title>
        <authorList>
            <person name="Rao Q."/>
            <person name="Rollat-Farnier P.-A."/>
            <person name="Zhang Z.-X."/>
            <person name="Santos-Garcia D."/>
            <person name="Silva F.J."/>
            <person name="Moya A."/>
            <person name="Zhu D.-T."/>
            <person name="Klein C.C."/>
            <person name="Vavre F."/>
            <person name="Sagot M.-F."/>
            <person name="Liu S.-S."/>
            <person name="Mouton L."/>
            <person name="Wang X.-W."/>
        </authorList>
    </citation>
    <scope>NUCLEOTIDE SEQUENCE [LARGE SCALE GENOMIC DNA]</scope>
    <source>
        <strain evidence="4 5">BT-Q</strain>
    </source>
</reference>
<evidence type="ECO:0000256" key="1">
    <source>
        <dbReference type="ARBA" id="ARBA00022857"/>
    </source>
</evidence>
<proteinExistence type="predicted"/>